<evidence type="ECO:0000256" key="1">
    <source>
        <dbReference type="ARBA" id="ARBA00006479"/>
    </source>
</evidence>
<accession>A0A1Q5SU46</accession>
<dbReference type="Proteomes" id="UP001223761">
    <property type="component" value="Chromosome"/>
</dbReference>
<dbReference type="Proteomes" id="UP000186030">
    <property type="component" value="Unassembled WGS sequence"/>
</dbReference>
<reference evidence="4" key="2">
    <citation type="submission" date="2017-01" db="EMBL/GenBank/DDBJ databases">
        <title>Genome sequencing and annotation of Geobacillus sp. 1017, a Hydrocarbon-Oxidizing Thermophilic Bacterium Isolated from a Heavy Oil Reservoir (China).</title>
        <authorList>
            <person name="Kadnikov V.V."/>
            <person name="Mardanov A.V."/>
            <person name="Poltaraus A.B."/>
            <person name="Sokolova D.S."/>
            <person name="Semenova E.M."/>
            <person name="Ravin N.V."/>
            <person name="Tourova T.P."/>
            <person name="Nazina T.N."/>
        </authorList>
    </citation>
    <scope>NUCLEOTIDE SEQUENCE [LARGE SCALE GENOMIC DNA]</scope>
    <source>
        <strain evidence="4">1017</strain>
    </source>
</reference>
<keyword evidence="2" id="KW-0418">Kinase</keyword>
<sequence length="314" mass="34292">MRYYIVFDIGGTYVKHAVMNEHGDLIEKGRYRSERHDFHIFREDLLRVVRQAQANYELSGIAISSAGSVDSDLGIIGGSSALPCIHGPNFKEVFGGATGLPVELENDANCAALGELWKGAGRHCRDIAFVIVGTGIGGAIVKDGRIHKGAHLHGGEFGYMLMDVRYTNGNIECKTWSELAATSALIRMAAEEKGIPERELDGEKVFALAESGDETARKAIDRFYFSLAQGIFNLQYAYDPEKIILGGAISSRPDFVNEINKRLSVLLSLVPIAKVQPVVETCQFKNDANLLGALYHYLQRRGELGEASGPSASR</sequence>
<name>A0A1Q5SU46_9BACL</name>
<dbReference type="InterPro" id="IPR043129">
    <property type="entry name" value="ATPase_NBD"/>
</dbReference>
<dbReference type="EMBL" id="CP133076">
    <property type="protein sequence ID" value="WMJ16014.1"/>
    <property type="molecule type" value="Genomic_DNA"/>
</dbReference>
<gene>
    <name evidence="2" type="ORF">BRO54_2658</name>
    <name evidence="3" type="ORF">RA955_15170</name>
</gene>
<dbReference type="EMBL" id="MQMG01000037">
    <property type="protein sequence ID" value="OKO91537.1"/>
    <property type="molecule type" value="Genomic_DNA"/>
</dbReference>
<dbReference type="InterPro" id="IPR000600">
    <property type="entry name" value="ROK"/>
</dbReference>
<dbReference type="PANTHER" id="PTHR18964:SF170">
    <property type="entry name" value="SUGAR KINASE"/>
    <property type="match status" value="1"/>
</dbReference>
<keyword evidence="2" id="KW-0808">Transferase</keyword>
<evidence type="ECO:0000313" key="3">
    <source>
        <dbReference type="EMBL" id="WMJ16014.1"/>
    </source>
</evidence>
<proteinExistence type="inferred from homology"/>
<dbReference type="SUPFAM" id="SSF53067">
    <property type="entry name" value="Actin-like ATPase domain"/>
    <property type="match status" value="1"/>
</dbReference>
<evidence type="ECO:0000313" key="2">
    <source>
        <dbReference type="EMBL" id="OKO91537.1"/>
    </source>
</evidence>
<dbReference type="CDD" id="cd24152">
    <property type="entry name" value="ASKHA_NBD_ROK-like"/>
    <property type="match status" value="1"/>
</dbReference>
<reference evidence="2 4" key="1">
    <citation type="submission" date="2016-11" db="EMBL/GenBank/DDBJ databases">
        <authorList>
            <person name="Kadnikov V."/>
            <person name="Nazina T."/>
        </authorList>
    </citation>
    <scope>NUCLEOTIDE SEQUENCE [LARGE SCALE GENOMIC DNA]</scope>
    <source>
        <strain evidence="2 4">1017</strain>
    </source>
</reference>
<dbReference type="AlphaFoldDB" id="A0A1Q5SU46"/>
<dbReference type="PANTHER" id="PTHR18964">
    <property type="entry name" value="ROK (REPRESSOR, ORF, KINASE) FAMILY"/>
    <property type="match status" value="1"/>
</dbReference>
<dbReference type="RefSeq" id="WP_074044170.1">
    <property type="nucleotide sequence ID" value="NZ_CP133076.1"/>
</dbReference>
<dbReference type="Pfam" id="PF00480">
    <property type="entry name" value="ROK"/>
    <property type="match status" value="1"/>
</dbReference>
<reference evidence="2" key="3">
    <citation type="journal article" date="2019" name="Int. J. Syst. Evol. Microbiol.">
        <title>Geobacillus proteiniphilus sp. nov., a thermophilic bacterium isolated from a high-temperature heavy oil reservoir in China.</title>
        <authorList>
            <person name="Semenova E.M."/>
            <person name="Sokolova D.S."/>
            <person name="Grouzdev D.S."/>
            <person name="Poltaraus A.B."/>
            <person name="Vinokurova N.G."/>
            <person name="Tourova T.P."/>
            <person name="Nazina T.N."/>
        </authorList>
    </citation>
    <scope>NUCLEOTIDE SEQUENCE</scope>
    <source>
        <strain evidence="2">1017</strain>
    </source>
</reference>
<protein>
    <submittedName>
        <fullName evidence="2">N-acetylmannosamine kinase</fullName>
    </submittedName>
    <submittedName>
        <fullName evidence="3">ROK family protein</fullName>
    </submittedName>
</protein>
<keyword evidence="5" id="KW-1185">Reference proteome</keyword>
<comment type="similarity">
    <text evidence="1">Belongs to the ROK (NagC/XylR) family.</text>
</comment>
<organism evidence="2 4">
    <name type="scientific">Geobacillus proteiniphilus</name>
    <dbReference type="NCBI Taxonomy" id="860353"/>
    <lineage>
        <taxon>Bacteria</taxon>
        <taxon>Bacillati</taxon>
        <taxon>Bacillota</taxon>
        <taxon>Bacilli</taxon>
        <taxon>Bacillales</taxon>
        <taxon>Anoxybacillaceae</taxon>
        <taxon>Geobacillus</taxon>
    </lineage>
</organism>
<dbReference type="GO" id="GO:0016301">
    <property type="term" value="F:kinase activity"/>
    <property type="evidence" value="ECO:0007669"/>
    <property type="project" value="UniProtKB-KW"/>
</dbReference>
<reference evidence="3 5" key="4">
    <citation type="submission" date="2023-08" db="EMBL/GenBank/DDBJ databases">
        <title>Genome sequencing of the thermostable Gram positive bacteria Geobacillus proteiniphilus strain T-6.</title>
        <authorList>
            <person name="Shulami S."/>
            <person name="Shoham Y."/>
        </authorList>
    </citation>
    <scope>NUCLEOTIDE SEQUENCE [LARGE SCALE GENOMIC DNA]</scope>
    <source>
        <strain evidence="3 5">T-6</strain>
    </source>
</reference>
<dbReference type="Gene3D" id="3.30.420.40">
    <property type="match status" value="2"/>
</dbReference>
<evidence type="ECO:0000313" key="5">
    <source>
        <dbReference type="Proteomes" id="UP001223761"/>
    </source>
</evidence>
<evidence type="ECO:0000313" key="4">
    <source>
        <dbReference type="Proteomes" id="UP000186030"/>
    </source>
</evidence>